<reference evidence="3 5" key="2">
    <citation type="submission" date="2022-05" db="EMBL/GenBank/DDBJ databases">
        <title>Genome Sequencing of Bee-Associated Microbes.</title>
        <authorList>
            <person name="Dunlap C."/>
        </authorList>
    </citation>
    <scope>NUCLEOTIDE SEQUENCE [LARGE SCALE GENOMIC DNA]</scope>
    <source>
        <strain evidence="3 5">CBP-1093</strain>
    </source>
</reference>
<keyword evidence="1" id="KW-0812">Transmembrane</keyword>
<feature type="transmembrane region" description="Helical" evidence="1">
    <location>
        <begin position="341"/>
        <end position="368"/>
    </location>
</feature>
<dbReference type="EMBL" id="JAMDMH010000009">
    <property type="protein sequence ID" value="MCY9575091.1"/>
    <property type="molecule type" value="Genomic_DNA"/>
</dbReference>
<sequence>MITRYINILKIHLIMRTEKDYSFFVRVIPFLKRIKNIVIIRMIISTILSTVLAFFLYHKYYSFIERWNEFLLLSIFILLFFLAITNGILTYRRTHFSIYQDLLSTSPLNHRQIYVLLLIEELLWFVIQSWNIIITLFVCLFFILKIPFGLFLLLVCNLILIIFLLFIISNRIMGKYQIYKIKNKIGLFRFVIYMIFSCGLMSFGFMISHQFAKIILALREPFKNIEQLLEDSYWLSVKDIFVHEFSGDFINLKMIIKEIYGGITYSVNLPFLLLALLALSMCIIFITSNLYPNYNNSDRIKSKQEFFDLFTIYTNLISKVFRSNKSFLFKKELINLERKRWIVSPGVFSIVIYSLESFFYCGILIGMVKNTNDSSLIMAMLILFNVLSMIIHCFEVSYEYPQVFFLGSEGKSIDLLKTSPNGVMGLFEAKIKLLEVILFIPFIINMIISLIVINSVKELNLLSFLQIIILLFSVYKVSPLIQLYMAPFFSKFSFDDIQEVGSTYDEKELHIKAQSLPRNFIVVPLLIFSFINIFIPIYKWINNIELYYFIYFMLTIVVFKFISKKVVKKGIDKLERGKF</sequence>
<gene>
    <name evidence="2" type="ORF">BK049_09955</name>
    <name evidence="3" type="ORF">M5W27_04435</name>
</gene>
<dbReference type="RefSeq" id="WP_008355057.1">
    <property type="nucleotide sequence ID" value="NZ_AMSH01000002.1"/>
</dbReference>
<proteinExistence type="predicted"/>
<accession>A0AAC9NCM0</accession>
<organism evidence="2 4">
    <name type="scientific">Bacillus xiamenensis</name>
    <dbReference type="NCBI Taxonomy" id="1178537"/>
    <lineage>
        <taxon>Bacteria</taxon>
        <taxon>Bacillati</taxon>
        <taxon>Bacillota</taxon>
        <taxon>Bacilli</taxon>
        <taxon>Bacillales</taxon>
        <taxon>Bacillaceae</taxon>
        <taxon>Bacillus</taxon>
    </lineage>
</organism>
<reference evidence="2 4" key="1">
    <citation type="submission" date="2016-10" db="EMBL/GenBank/DDBJ databases">
        <title>Whole genome sequence of hyper active fibrinolysis bacterium Bacillus pumilus strain VV3 isolated from fermented rice.</title>
        <authorList>
            <person name="Mariadas V.A."/>
            <person name="Vijayaraghavan P."/>
            <person name="Dhandapani V."/>
        </authorList>
    </citation>
    <scope>NUCLEOTIDE SEQUENCE [LARGE SCALE GENOMIC DNA]</scope>
    <source>
        <strain evidence="2 4">VV3</strain>
    </source>
</reference>
<keyword evidence="1" id="KW-0472">Membrane</keyword>
<feature type="transmembrane region" description="Helical" evidence="1">
    <location>
        <begin position="520"/>
        <end position="540"/>
    </location>
</feature>
<dbReference type="AlphaFoldDB" id="A0AAC9NCM0"/>
<evidence type="ECO:0000313" key="2">
    <source>
        <dbReference type="EMBL" id="AOZ88975.1"/>
    </source>
</evidence>
<feature type="transmembrane region" description="Helical" evidence="1">
    <location>
        <begin position="271"/>
        <end position="291"/>
    </location>
</feature>
<feature type="transmembrane region" description="Helical" evidence="1">
    <location>
        <begin position="433"/>
        <end position="453"/>
    </location>
</feature>
<feature type="transmembrane region" description="Helical" evidence="1">
    <location>
        <begin position="374"/>
        <end position="394"/>
    </location>
</feature>
<keyword evidence="1" id="KW-1133">Transmembrane helix</keyword>
<feature type="transmembrane region" description="Helical" evidence="1">
    <location>
        <begin position="150"/>
        <end position="169"/>
    </location>
</feature>
<name>A0AAC9NCM0_9BACI</name>
<feature type="transmembrane region" description="Helical" evidence="1">
    <location>
        <begin position="38"/>
        <end position="58"/>
    </location>
</feature>
<feature type="transmembrane region" description="Helical" evidence="1">
    <location>
        <begin position="459"/>
        <end position="477"/>
    </location>
</feature>
<keyword evidence="5" id="KW-1185">Reference proteome</keyword>
<dbReference type="Proteomes" id="UP001527057">
    <property type="component" value="Unassembled WGS sequence"/>
</dbReference>
<dbReference type="KEGG" id="bxi:BK049_09955"/>
<dbReference type="EMBL" id="CP017786">
    <property type="protein sequence ID" value="AOZ88975.1"/>
    <property type="molecule type" value="Genomic_DNA"/>
</dbReference>
<evidence type="ECO:0000256" key="1">
    <source>
        <dbReference type="SAM" id="Phobius"/>
    </source>
</evidence>
<evidence type="ECO:0000313" key="4">
    <source>
        <dbReference type="Proteomes" id="UP000177709"/>
    </source>
</evidence>
<feature type="transmembrane region" description="Helical" evidence="1">
    <location>
        <begin position="190"/>
        <end position="212"/>
    </location>
</feature>
<feature type="transmembrane region" description="Helical" evidence="1">
    <location>
        <begin position="546"/>
        <end position="563"/>
    </location>
</feature>
<evidence type="ECO:0000313" key="5">
    <source>
        <dbReference type="Proteomes" id="UP001527057"/>
    </source>
</evidence>
<protein>
    <submittedName>
        <fullName evidence="2">Uncharacterized protein</fullName>
    </submittedName>
</protein>
<evidence type="ECO:0000313" key="3">
    <source>
        <dbReference type="EMBL" id="MCY9575091.1"/>
    </source>
</evidence>
<feature type="transmembrane region" description="Helical" evidence="1">
    <location>
        <begin position="70"/>
        <end position="92"/>
    </location>
</feature>
<dbReference type="Proteomes" id="UP000177709">
    <property type="component" value="Chromosome"/>
</dbReference>
<feature type="transmembrane region" description="Helical" evidence="1">
    <location>
        <begin position="113"/>
        <end position="144"/>
    </location>
</feature>